<dbReference type="RefSeq" id="WP_264684441.1">
    <property type="nucleotide sequence ID" value="NZ_CP087798.1"/>
</dbReference>
<evidence type="ECO:0000313" key="1">
    <source>
        <dbReference type="EMBL" id="UZA02055.1"/>
    </source>
</evidence>
<protein>
    <submittedName>
        <fullName evidence="1">Uncharacterized protein</fullName>
    </submittedName>
</protein>
<accession>A0ABY6M4M5</accession>
<reference evidence="1" key="1">
    <citation type="journal article" date="2022" name="BMC Microbiol.">
        <title>Whole genome sequencing of Moraxella bovis strains from North America reveals two genotypes with different genetic determinants.</title>
        <authorList>
            <person name="Wynn E.L."/>
            <person name="Hille M.M."/>
            <person name="Loy J.D."/>
            <person name="Schuller G."/>
            <person name="Kuhn K.L."/>
            <person name="Dickey A.M."/>
            <person name="Bono J.L."/>
            <person name="Clawson M.L."/>
        </authorList>
    </citation>
    <scope>NUCLEOTIDE SEQUENCE</scope>
    <source>
        <strain evidence="1">SAM102599</strain>
    </source>
</reference>
<dbReference type="Proteomes" id="UP001163632">
    <property type="component" value="Chromosome"/>
</dbReference>
<sequence length="403" mass="45571">MSNYRDDLVDVITVRADTTSKIKIMIDERISTSDRLGGANKDTLNESINITDGMGDSVGVAVFDGLMISATVTDKKIRRELITEIIKVSDGVHRIYRESLSDNVGIDDNIRQILIAKDVLNDMVGVQDNNTHTIKDRLIDTVGISAGVDNNRQIQDRLTDNMTTHDRLMFAMREQINDTLRVDDRTTDKKTATNELIARIVVGDDVSEVFIKRSRLDDTVRVGDEIWDKLTARDNLHERAMIAVMDELIHDDDGMAWTMNTVNQAMSQYNPYNVNRLAVINGVLYGEGKDGIYRLDGADESMTAILITDKLDYGENLIKPSYAYTEYRTDGTMRLTVHTTQKGVAQAYTYALPKERADEMTNGRFVFGRGLYGRQFAYTLAITAKQALLHDLNIHFEQTRRRL</sequence>
<gene>
    <name evidence="1" type="ORF">LP092_08595</name>
</gene>
<keyword evidence="2" id="KW-1185">Reference proteome</keyword>
<evidence type="ECO:0000313" key="2">
    <source>
        <dbReference type="Proteomes" id="UP001163632"/>
    </source>
</evidence>
<proteinExistence type="predicted"/>
<dbReference type="EMBL" id="CP087830">
    <property type="protein sequence ID" value="UZA02055.1"/>
    <property type="molecule type" value="Genomic_DNA"/>
</dbReference>
<name>A0ABY6M4M5_MORBO</name>
<organism evidence="1 2">
    <name type="scientific">Moraxella bovis</name>
    <dbReference type="NCBI Taxonomy" id="476"/>
    <lineage>
        <taxon>Bacteria</taxon>
        <taxon>Pseudomonadati</taxon>
        <taxon>Pseudomonadota</taxon>
        <taxon>Gammaproteobacteria</taxon>
        <taxon>Moraxellales</taxon>
        <taxon>Moraxellaceae</taxon>
        <taxon>Moraxella</taxon>
    </lineage>
</organism>